<name>G8X700_FLACA</name>
<keyword evidence="2" id="KW-1185">Reference proteome</keyword>
<dbReference type="AlphaFoldDB" id="G8X700"/>
<sequence>MVFELEKCGLNVKQEKGFPVVYEDIKFDCGYRVDIIVNDKVIIELKVLEEFRIEHIAQCLTYMRLTDCRLGLLFKFL</sequence>
<dbReference type="eggNOG" id="COG0614">
    <property type="taxonomic scope" value="Bacteria"/>
</dbReference>
<dbReference type="Proteomes" id="UP000005638">
    <property type="component" value="Chromosome"/>
</dbReference>
<gene>
    <name evidence="1" type="ordered locus">FCOL_07710</name>
</gene>
<dbReference type="HOGENOM" id="CLU_2632853_0_0_10"/>
<dbReference type="EMBL" id="CP003222">
    <property type="protein sequence ID" value="AEW86361.1"/>
    <property type="molecule type" value="Genomic_DNA"/>
</dbReference>
<protein>
    <recommendedName>
        <fullName evidence="3">GxxExxY protein</fullName>
    </recommendedName>
</protein>
<organism evidence="1 2">
    <name type="scientific">Flavobacterium columnare (strain ATCC 49512 / CIP 103533 / TG 44/87)</name>
    <dbReference type="NCBI Taxonomy" id="1041826"/>
    <lineage>
        <taxon>Bacteria</taxon>
        <taxon>Pseudomonadati</taxon>
        <taxon>Bacteroidota</taxon>
        <taxon>Flavobacteriia</taxon>
        <taxon>Flavobacteriales</taxon>
        <taxon>Flavobacteriaceae</taxon>
        <taxon>Flavobacterium</taxon>
    </lineage>
</organism>
<accession>G8X700</accession>
<proteinExistence type="predicted"/>
<dbReference type="RefSeq" id="WP_014165636.1">
    <property type="nucleotide sequence ID" value="NC_016510.2"/>
</dbReference>
<dbReference type="Pfam" id="PF13366">
    <property type="entry name" value="PDDEXK_3"/>
    <property type="match status" value="1"/>
</dbReference>
<evidence type="ECO:0000313" key="2">
    <source>
        <dbReference type="Proteomes" id="UP000005638"/>
    </source>
</evidence>
<dbReference type="KEGG" id="fco:FCOL_07710"/>
<evidence type="ECO:0000313" key="1">
    <source>
        <dbReference type="EMBL" id="AEW86361.1"/>
    </source>
</evidence>
<reference evidence="1 2" key="1">
    <citation type="journal article" date="2012" name="J. Bacteriol.">
        <title>Genome Sequence of the Fish Pathogen Flavobacterium columnare ATCC 49512.</title>
        <authorList>
            <person name="Tekedar H.C."/>
            <person name="Karsi A."/>
            <person name="Gillaspy A.F."/>
            <person name="Dyer D.W."/>
            <person name="Benton N.R."/>
            <person name="Zaitshik J."/>
            <person name="Vamenta S."/>
            <person name="Banes M.M."/>
            <person name="Gulsoy N."/>
            <person name="Aboko-Cole M."/>
            <person name="Waldbieser G.C."/>
            <person name="Lawrence M.L."/>
        </authorList>
    </citation>
    <scope>NUCLEOTIDE SEQUENCE [LARGE SCALE GENOMIC DNA]</scope>
    <source>
        <strain evidence="2">ATCC 49512 / CIP 103533 / TG 44/87</strain>
    </source>
</reference>
<dbReference type="STRING" id="1041826.FCOL_07710"/>
<evidence type="ECO:0008006" key="3">
    <source>
        <dbReference type="Google" id="ProtNLM"/>
    </source>
</evidence>
<dbReference type="InterPro" id="IPR026350">
    <property type="entry name" value="GxxExxY"/>
</dbReference>
<dbReference type="NCBIfam" id="TIGR04256">
    <property type="entry name" value="GxxExxY"/>
    <property type="match status" value="1"/>
</dbReference>